<dbReference type="RefSeq" id="WP_090844169.1">
    <property type="nucleotide sequence ID" value="NZ_FMZL01000001.1"/>
</dbReference>
<evidence type="ECO:0000313" key="11">
    <source>
        <dbReference type="Proteomes" id="UP000199480"/>
    </source>
</evidence>
<sequence length="170" mass="19734">MVSEATHHVMQANKSKNTKPELKVREALRKAGLSGYRLHWKKAAGKPDICYPGRRVAIFVNGCFWHRCPHCSLPLPKSNVAFWSAKFERNVSRDERDARILVREGWTVLVVWECRLRKASFDATMAELVRQIRLSESQRPSERGRYVDVGSTAPWKLHEARRRARGRARR</sequence>
<protein>
    <submittedName>
        <fullName evidence="9">T/G mismatch-specific endonuclease</fullName>
    </submittedName>
</protein>
<keyword evidence="10" id="KW-1185">Reference proteome</keyword>
<keyword evidence="5" id="KW-0234">DNA repair</keyword>
<evidence type="ECO:0000313" key="10">
    <source>
        <dbReference type="Proteomes" id="UP000198528"/>
    </source>
</evidence>
<evidence type="ECO:0000313" key="8">
    <source>
        <dbReference type="EMBL" id="SDB96218.1"/>
    </source>
</evidence>
<feature type="region of interest" description="Disordered" evidence="7">
    <location>
        <begin position="1"/>
        <end position="20"/>
    </location>
</feature>
<dbReference type="InterPro" id="IPR011335">
    <property type="entry name" value="Restrct_endonuc-II-like"/>
</dbReference>
<dbReference type="InterPro" id="IPR004603">
    <property type="entry name" value="DNA_mismatch_endonuc_vsr"/>
</dbReference>
<evidence type="ECO:0000313" key="9">
    <source>
        <dbReference type="EMBL" id="SDR67923.1"/>
    </source>
</evidence>
<dbReference type="GO" id="GO:0016787">
    <property type="term" value="F:hydrolase activity"/>
    <property type="evidence" value="ECO:0007669"/>
    <property type="project" value="UniProtKB-KW"/>
</dbReference>
<dbReference type="Gene3D" id="3.40.960.10">
    <property type="entry name" value="VSR Endonuclease"/>
    <property type="match status" value="1"/>
</dbReference>
<proteinExistence type="inferred from homology"/>
<evidence type="ECO:0000256" key="1">
    <source>
        <dbReference type="ARBA" id="ARBA00022722"/>
    </source>
</evidence>
<evidence type="ECO:0000256" key="7">
    <source>
        <dbReference type="SAM" id="MobiDB-lite"/>
    </source>
</evidence>
<keyword evidence="3" id="KW-0227">DNA damage</keyword>
<reference evidence="9" key="2">
    <citation type="submission" date="2016-10" db="EMBL/GenBank/DDBJ databases">
        <authorList>
            <person name="de Groot N.N."/>
        </authorList>
    </citation>
    <scope>NUCLEOTIDE SEQUENCE [LARGE SCALE GENOMIC DNA]</scope>
    <source>
        <strain evidence="8">DSM 22619</strain>
        <strain evidence="9">DSM 22620</strain>
    </source>
</reference>
<dbReference type="GO" id="GO:0006298">
    <property type="term" value="P:mismatch repair"/>
    <property type="evidence" value="ECO:0007669"/>
    <property type="project" value="InterPro"/>
</dbReference>
<reference evidence="10 11" key="1">
    <citation type="submission" date="2016-10" db="EMBL/GenBank/DDBJ databases">
        <authorList>
            <person name="Varghese N."/>
            <person name="Submissions S."/>
        </authorList>
    </citation>
    <scope>NUCLEOTIDE SEQUENCE [LARGE SCALE GENOMIC DNA]</scope>
    <source>
        <strain evidence="10">DSM 22619</strain>
        <strain evidence="11">DSM 22620</strain>
    </source>
</reference>
<dbReference type="NCBIfam" id="TIGR00632">
    <property type="entry name" value="vsr"/>
    <property type="match status" value="1"/>
</dbReference>
<dbReference type="STRING" id="604330.SAMN04489857_0583"/>
<keyword evidence="4" id="KW-0378">Hydrolase</keyword>
<dbReference type="AlphaFoldDB" id="A0A1H1L075"/>
<dbReference type="Proteomes" id="UP000199480">
    <property type="component" value="Chromosome I"/>
</dbReference>
<dbReference type="EMBL" id="FMZL01000001">
    <property type="protein sequence ID" value="SDB96218.1"/>
    <property type="molecule type" value="Genomic_DNA"/>
</dbReference>
<dbReference type="Pfam" id="PF03852">
    <property type="entry name" value="Vsr"/>
    <property type="match status" value="1"/>
</dbReference>
<name>A0A1H1L075_9ACTN</name>
<evidence type="ECO:0000256" key="4">
    <source>
        <dbReference type="ARBA" id="ARBA00022801"/>
    </source>
</evidence>
<evidence type="ECO:0000256" key="5">
    <source>
        <dbReference type="ARBA" id="ARBA00023204"/>
    </source>
</evidence>
<keyword evidence="2 9" id="KW-0255">Endonuclease</keyword>
<dbReference type="GO" id="GO:0004519">
    <property type="term" value="F:endonuclease activity"/>
    <property type="evidence" value="ECO:0007669"/>
    <property type="project" value="UniProtKB-KW"/>
</dbReference>
<evidence type="ECO:0000256" key="6">
    <source>
        <dbReference type="ARBA" id="ARBA00029466"/>
    </source>
</evidence>
<dbReference type="SUPFAM" id="SSF52980">
    <property type="entry name" value="Restriction endonuclease-like"/>
    <property type="match status" value="1"/>
</dbReference>
<keyword evidence="1" id="KW-0540">Nuclease</keyword>
<dbReference type="GeneID" id="78499958"/>
<evidence type="ECO:0000256" key="2">
    <source>
        <dbReference type="ARBA" id="ARBA00022759"/>
    </source>
</evidence>
<dbReference type="EMBL" id="LT629759">
    <property type="protein sequence ID" value="SDR67923.1"/>
    <property type="molecule type" value="Genomic_DNA"/>
</dbReference>
<comment type="similarity">
    <text evidence="6">Belongs to the Vsr family.</text>
</comment>
<dbReference type="Proteomes" id="UP000198528">
    <property type="component" value="Unassembled WGS sequence"/>
</dbReference>
<evidence type="ECO:0000256" key="3">
    <source>
        <dbReference type="ARBA" id="ARBA00022763"/>
    </source>
</evidence>
<accession>A0A1H1L075</accession>
<gene>
    <name evidence="8" type="ORF">SAMN04487824_10161</name>
    <name evidence="9" type="ORF">SAMN04489857_0583</name>
</gene>
<dbReference type="OrthoDB" id="9801520at2"/>
<dbReference type="CDD" id="cd00221">
    <property type="entry name" value="Vsr"/>
    <property type="match status" value="1"/>
</dbReference>
<organism evidence="9 11">
    <name type="scientific">Parafannyhessea umbonata</name>
    <dbReference type="NCBI Taxonomy" id="604330"/>
    <lineage>
        <taxon>Bacteria</taxon>
        <taxon>Bacillati</taxon>
        <taxon>Actinomycetota</taxon>
        <taxon>Coriobacteriia</taxon>
        <taxon>Coriobacteriales</taxon>
        <taxon>Atopobiaceae</taxon>
        <taxon>Parafannyhessea</taxon>
    </lineage>
</organism>